<comment type="caution">
    <text evidence="2">The sequence shown here is derived from an EMBL/GenBank/DDBJ whole genome shotgun (WGS) entry which is preliminary data.</text>
</comment>
<dbReference type="PANTHER" id="PTHR43155">
    <property type="entry name" value="CYCLIC DI-GMP PHOSPHODIESTERASE PA4108-RELATED"/>
    <property type="match status" value="1"/>
</dbReference>
<feature type="domain" description="HD-GYP" evidence="1">
    <location>
        <begin position="1"/>
        <end position="152"/>
    </location>
</feature>
<dbReference type="InterPro" id="IPR037522">
    <property type="entry name" value="HD_GYP_dom"/>
</dbReference>
<dbReference type="AlphaFoldDB" id="A0A645C9H0"/>
<sequence length="152" mass="17110">MGLSLETIHNLKTAGMMHDIGKIGIDESILNKLGRLTATEWDEIKRHPEIGYRILSSVSEFSEIASCVLEHHERWDGTGYPRGLRGEQISLEARIVGFADAYDAMTTSRTYRSALDEKRASKEILQCAGTQFDPDIVQLFTNEVQCSARTYE</sequence>
<protein>
    <submittedName>
        <fullName evidence="2">Cyclic di-GMP phosphodiesterase response regulator RpfG</fullName>
        <ecNumber evidence="2">3.1.4.-</ecNumber>
    </submittedName>
</protein>
<organism evidence="2">
    <name type="scientific">bioreactor metagenome</name>
    <dbReference type="NCBI Taxonomy" id="1076179"/>
    <lineage>
        <taxon>unclassified sequences</taxon>
        <taxon>metagenomes</taxon>
        <taxon>ecological metagenomes</taxon>
    </lineage>
</organism>
<dbReference type="EC" id="3.1.4.-" evidence="2"/>
<name>A0A645C9H0_9ZZZZ</name>
<dbReference type="EMBL" id="VSSQ01024815">
    <property type="protein sequence ID" value="MPM72564.1"/>
    <property type="molecule type" value="Genomic_DNA"/>
</dbReference>
<accession>A0A645C9H0</accession>
<gene>
    <name evidence="2" type="primary">rpfG_9</name>
    <name evidence="2" type="ORF">SDC9_119540</name>
</gene>
<dbReference type="PANTHER" id="PTHR43155:SF2">
    <property type="entry name" value="CYCLIC DI-GMP PHOSPHODIESTERASE PA4108"/>
    <property type="match status" value="1"/>
</dbReference>
<proteinExistence type="predicted"/>
<dbReference type="GO" id="GO:0016787">
    <property type="term" value="F:hydrolase activity"/>
    <property type="evidence" value="ECO:0007669"/>
    <property type="project" value="UniProtKB-KW"/>
</dbReference>
<dbReference type="Gene3D" id="1.10.3210.10">
    <property type="entry name" value="Hypothetical protein af1432"/>
    <property type="match status" value="1"/>
</dbReference>
<dbReference type="CDD" id="cd00077">
    <property type="entry name" value="HDc"/>
    <property type="match status" value="1"/>
</dbReference>
<reference evidence="2" key="1">
    <citation type="submission" date="2019-08" db="EMBL/GenBank/DDBJ databases">
        <authorList>
            <person name="Kucharzyk K."/>
            <person name="Murdoch R.W."/>
            <person name="Higgins S."/>
            <person name="Loffler F."/>
        </authorList>
    </citation>
    <scope>NUCLEOTIDE SEQUENCE</scope>
</reference>
<dbReference type="InterPro" id="IPR003607">
    <property type="entry name" value="HD/PDEase_dom"/>
</dbReference>
<keyword evidence="2" id="KW-0378">Hydrolase</keyword>
<dbReference type="Pfam" id="PF13487">
    <property type="entry name" value="HD_5"/>
    <property type="match status" value="1"/>
</dbReference>
<evidence type="ECO:0000313" key="2">
    <source>
        <dbReference type="EMBL" id="MPM72564.1"/>
    </source>
</evidence>
<dbReference type="SUPFAM" id="SSF109604">
    <property type="entry name" value="HD-domain/PDEase-like"/>
    <property type="match status" value="1"/>
</dbReference>
<evidence type="ECO:0000259" key="1">
    <source>
        <dbReference type="PROSITE" id="PS51832"/>
    </source>
</evidence>
<dbReference type="PROSITE" id="PS51832">
    <property type="entry name" value="HD_GYP"/>
    <property type="match status" value="1"/>
</dbReference>